<keyword evidence="8" id="KW-1185">Reference proteome</keyword>
<comment type="subcellular location">
    <subcellularLocation>
        <location evidence="1">Cytoplasm</location>
    </subcellularLocation>
</comment>
<dbReference type="PANTHER" id="PTHR23346:SF19">
    <property type="entry name" value="PROTEASOME ADAPTER AND SCAFFOLD PROTEIN ECM29"/>
    <property type="match status" value="1"/>
</dbReference>
<sequence length="1919" mass="212250">MSTEQRELNLVEKVDFKILAVANNEQKLQDLLKVYLAPLLLKLASEHASVRNKTMEACQRIPTFIQAPGIILPVEALLAQYKSQSSPLVRHFDLMFIQHSVGRLDDYERRQLIPKAIKGIASDTSPSKPKFFNFFLRLLQDLKPPPRGSKEDESLREAMSLPDPKDASFIAEWLGKLFLLKPNVPGAATSPGLTEADVAFLTLSNKRETWSPADKGLNLPETRIKALQFLASGAFTDDEKFMPALYAASSTDFRLSELGEDILKRSTVSLEDKDLVKKLFAAHRVLSPPYRIRILNLLSKSQVSTMFKEEILDIFKQNVINSLRGSGGGGDEMDIDGGAGAPPNTKAKSGLELTKVHRATFQYINWVARVGPINGDEQFAQLGLLLVSLLMDFIESQGWPRPTASSKEGGGLSADEVKLRSGAYEMIGILAKSTESMPPDERLGLSRWLFRSLSEDPTSEAIFNIEGVLSSFSSMMKGPSDEQVKSQLRALLLTYMMVGEGGDQPLLKQLHRQEAGAEEGEFVVVRSVRHAATRWANNCLPFSDVLARWIDILALAGRRDERSDVLEEGQKGLDPWTYYAHDEKATVELPSWQEMVDLFFKKNIPSSVLHNFRSGSAMEIDGKSAVFTNFQGDVLRAFPKALKYCAEVLFLTALKDSFKFEPQWEMQLSTLVHSNMATRRFLREYLSSNAADSYEATYALLSAAFEGMVLDDDTIDAEWRVNCANVFVDVASFVPKMILQPFIRRWEELITLVCDDKKEMRHLGAVALGIIGAHPGNSDEDFKKIMDSLASIANGFHYGAVGSKLNAVEGAFLGLGYLCSRRVHYGLAVPDSAVGVRDVLPTLKTASNKGLSTQEALFEAYSQLWTTTIYEMPGSGSYETDFIGPLVAQAKKGNEKAIRALGFLAMSLEVKDESDEQDIGLVILQGILLNLFSLYEIKQAEVHFAVGEAIAAAIACWDAEAVLLILDVESQPQPASQNHKRPTAIKDVLDKLLTDCKTTKPSLLKASGIWLFCIIQHCSHLEEVQSRLRECQVAFTRLLGARDELVQETASRGLGLVYEKGDPELKDQLVKDLVASFTGTGPKLKVEAETELFDDGALPTGEGKSITSYKDILSLASEVGDQSLVYKFMSLATNAATWSTRSAFGRFGLSNILSEGEVDPKLYPKLYRYRFDPNPNVQKSMNDIWKALVKDSNAVLEEHFDAIIRDLLKSVLGKEWRVREASCAAIGDLLGGRPFQKYEKYYSEIWAAALKVLDDVKGTVRKAALHLCIGLTTTLERQLTESGSSTASATAMMNEALPFLMSDNGMGSGVEDVKLFATVTVIKLCKKGGKSMKPYIAQMVSRLLAILSTLEPDALNYHYQRMGDEVKERIDKARTAAVTASPLMEAIESLLRSADQEVMAALAPRLEEAIKAALGLHTKIGCGRVLSTLATGHTNDFRPYAGRFLQLMEKQLLDRNDEVSQGYARAAAYVIRAAPDEDQLRFVARLRKLYLTSEDEARRQKVADAVLAMSKVSSDYFTALESQLLPLAYLAKHSSDESVRKACEEVWGDHAGSEMSVTRYIPEVVELVKEAMGTAQWALRHSSAFTISDAVAAVLASNTLSGTADLTNLEKLWPEYEKALAMKTFEGKEKLLETFPDFVAKTKALWESTGDKQKQGFAELLKKIAIREAKRNNADYRPHAFRCLWKFAAVRDDLDMLGDIVDVVSEYLDITGDKMDIDDDDNKASKKETFNKSRGMDAKTLTVWAAMEAVAKGYNRAGMKKNPLAELAEVVEAFERVRGFKGTLKGKEWWGAEDKPFIALEPFDIIRRVYWYDCAEGIMKDAVAGLTSDGDEAGPAGDVGVLGWFLATLDLDKPDMGIEEVRLARVRATMAVVKVTKAVKGVDGELLTKVGEFVEKALGEERSLVVQGKWKDVLGALKG</sequence>
<proteinExistence type="predicted"/>
<organism evidence="7 8">
    <name type="scientific">Rhypophila decipiens</name>
    <dbReference type="NCBI Taxonomy" id="261697"/>
    <lineage>
        <taxon>Eukaryota</taxon>
        <taxon>Fungi</taxon>
        <taxon>Dikarya</taxon>
        <taxon>Ascomycota</taxon>
        <taxon>Pezizomycotina</taxon>
        <taxon>Sordariomycetes</taxon>
        <taxon>Sordariomycetidae</taxon>
        <taxon>Sordariales</taxon>
        <taxon>Naviculisporaceae</taxon>
        <taxon>Rhypophila</taxon>
    </lineage>
</organism>
<dbReference type="Proteomes" id="UP001301769">
    <property type="component" value="Unassembled WGS sequence"/>
</dbReference>
<feature type="domain" description="Proteasome component Ecm29 N-terminal" evidence="5">
    <location>
        <begin position="11"/>
        <end position="554"/>
    </location>
</feature>
<dbReference type="InterPro" id="IPR011989">
    <property type="entry name" value="ARM-like"/>
</dbReference>
<dbReference type="GO" id="GO:0005634">
    <property type="term" value="C:nucleus"/>
    <property type="evidence" value="ECO:0007669"/>
    <property type="project" value="TreeGrafter"/>
</dbReference>
<evidence type="ECO:0000259" key="6">
    <source>
        <dbReference type="Pfam" id="PF24492"/>
    </source>
</evidence>
<dbReference type="EMBL" id="MU858088">
    <property type="protein sequence ID" value="KAK4214801.1"/>
    <property type="molecule type" value="Genomic_DNA"/>
</dbReference>
<gene>
    <name evidence="7" type="ORF">QBC37DRAFT_420500</name>
</gene>
<dbReference type="GO" id="GO:0036503">
    <property type="term" value="P:ERAD pathway"/>
    <property type="evidence" value="ECO:0007669"/>
    <property type="project" value="TreeGrafter"/>
</dbReference>
<keyword evidence="2" id="KW-0963">Cytoplasm</keyword>
<dbReference type="Gene3D" id="1.25.10.10">
    <property type="entry name" value="Leucine-rich Repeat Variant"/>
    <property type="match status" value="2"/>
</dbReference>
<dbReference type="Pfam" id="PF24492">
    <property type="entry name" value="HEAT_ECM29"/>
    <property type="match status" value="1"/>
</dbReference>
<dbReference type="GO" id="GO:0043248">
    <property type="term" value="P:proteasome assembly"/>
    <property type="evidence" value="ECO:0007669"/>
    <property type="project" value="InterPro"/>
</dbReference>
<dbReference type="GO" id="GO:0005737">
    <property type="term" value="C:cytoplasm"/>
    <property type="evidence" value="ECO:0007669"/>
    <property type="project" value="UniProtKB-SubCell"/>
</dbReference>
<evidence type="ECO:0000313" key="8">
    <source>
        <dbReference type="Proteomes" id="UP001301769"/>
    </source>
</evidence>
<feature type="domain" description="Proteasome adapter and scaffold protein ECM29 HEAT-repeat" evidence="6">
    <location>
        <begin position="1332"/>
        <end position="1491"/>
    </location>
</feature>
<dbReference type="InterPro" id="IPR055443">
    <property type="entry name" value="HEAT_ECM29"/>
</dbReference>
<dbReference type="Pfam" id="PF23731">
    <property type="entry name" value="ARM_ECM29_C"/>
    <property type="match status" value="1"/>
</dbReference>
<evidence type="ECO:0000256" key="1">
    <source>
        <dbReference type="ARBA" id="ARBA00004496"/>
    </source>
</evidence>
<dbReference type="InterPro" id="IPR024372">
    <property type="entry name" value="Ecm29_N"/>
</dbReference>
<keyword evidence="4 7" id="KW-0647">Proteasome</keyword>
<dbReference type="PANTHER" id="PTHR23346">
    <property type="entry name" value="TRANSLATIONAL ACTIVATOR GCN1-RELATED"/>
    <property type="match status" value="1"/>
</dbReference>
<dbReference type="InterPro" id="IPR016024">
    <property type="entry name" value="ARM-type_fold"/>
</dbReference>
<evidence type="ECO:0000256" key="2">
    <source>
        <dbReference type="ARBA" id="ARBA00022490"/>
    </source>
</evidence>
<evidence type="ECO:0000256" key="4">
    <source>
        <dbReference type="ARBA" id="ARBA00022942"/>
    </source>
</evidence>
<dbReference type="SUPFAM" id="SSF48371">
    <property type="entry name" value="ARM repeat"/>
    <property type="match status" value="3"/>
</dbReference>
<dbReference type="GO" id="GO:0060090">
    <property type="term" value="F:molecular adaptor activity"/>
    <property type="evidence" value="ECO:0007669"/>
    <property type="project" value="InterPro"/>
</dbReference>
<name>A0AAN6YB92_9PEZI</name>
<evidence type="ECO:0000313" key="7">
    <source>
        <dbReference type="EMBL" id="KAK4214801.1"/>
    </source>
</evidence>
<evidence type="ECO:0000259" key="5">
    <source>
        <dbReference type="Pfam" id="PF13001"/>
    </source>
</evidence>
<evidence type="ECO:0000256" key="3">
    <source>
        <dbReference type="ARBA" id="ARBA00022737"/>
    </source>
</evidence>
<comment type="caution">
    <text evidence="7">The sequence shown here is derived from an EMBL/GenBank/DDBJ whole genome shotgun (WGS) entry which is preliminary data.</text>
</comment>
<reference evidence="7" key="2">
    <citation type="submission" date="2023-05" db="EMBL/GenBank/DDBJ databases">
        <authorList>
            <consortium name="Lawrence Berkeley National Laboratory"/>
            <person name="Steindorff A."/>
            <person name="Hensen N."/>
            <person name="Bonometti L."/>
            <person name="Westerberg I."/>
            <person name="Brannstrom I.O."/>
            <person name="Guillou S."/>
            <person name="Cros-Aarteil S."/>
            <person name="Calhoun S."/>
            <person name="Haridas S."/>
            <person name="Kuo A."/>
            <person name="Mondo S."/>
            <person name="Pangilinan J."/>
            <person name="Riley R."/>
            <person name="Labutti K."/>
            <person name="Andreopoulos B."/>
            <person name="Lipzen A."/>
            <person name="Chen C."/>
            <person name="Yanf M."/>
            <person name="Daum C."/>
            <person name="Ng V."/>
            <person name="Clum A."/>
            <person name="Ohm R."/>
            <person name="Martin F."/>
            <person name="Silar P."/>
            <person name="Natvig D."/>
            <person name="Lalanne C."/>
            <person name="Gautier V."/>
            <person name="Ament-Velasquez S.L."/>
            <person name="Kruys A."/>
            <person name="Hutchinson M.I."/>
            <person name="Powell A.J."/>
            <person name="Barry K."/>
            <person name="Miller A.N."/>
            <person name="Grigoriev I.V."/>
            <person name="Debuchy R."/>
            <person name="Gladieux P."/>
            <person name="Thoren M.H."/>
            <person name="Johannesson H."/>
        </authorList>
    </citation>
    <scope>NUCLEOTIDE SEQUENCE</scope>
    <source>
        <strain evidence="7">PSN293</strain>
    </source>
</reference>
<accession>A0AAN6YB92</accession>
<dbReference type="Pfam" id="PF13001">
    <property type="entry name" value="ECM29_N"/>
    <property type="match status" value="1"/>
</dbReference>
<reference evidence="7" key="1">
    <citation type="journal article" date="2023" name="Mol. Phylogenet. Evol.">
        <title>Genome-scale phylogeny and comparative genomics of the fungal order Sordariales.</title>
        <authorList>
            <person name="Hensen N."/>
            <person name="Bonometti L."/>
            <person name="Westerberg I."/>
            <person name="Brannstrom I.O."/>
            <person name="Guillou S."/>
            <person name="Cros-Aarteil S."/>
            <person name="Calhoun S."/>
            <person name="Haridas S."/>
            <person name="Kuo A."/>
            <person name="Mondo S."/>
            <person name="Pangilinan J."/>
            <person name="Riley R."/>
            <person name="LaButti K."/>
            <person name="Andreopoulos B."/>
            <person name="Lipzen A."/>
            <person name="Chen C."/>
            <person name="Yan M."/>
            <person name="Daum C."/>
            <person name="Ng V."/>
            <person name="Clum A."/>
            <person name="Steindorff A."/>
            <person name="Ohm R.A."/>
            <person name="Martin F."/>
            <person name="Silar P."/>
            <person name="Natvig D.O."/>
            <person name="Lalanne C."/>
            <person name="Gautier V."/>
            <person name="Ament-Velasquez S.L."/>
            <person name="Kruys A."/>
            <person name="Hutchinson M.I."/>
            <person name="Powell A.J."/>
            <person name="Barry K."/>
            <person name="Miller A.N."/>
            <person name="Grigoriev I.V."/>
            <person name="Debuchy R."/>
            <person name="Gladieux P."/>
            <person name="Hiltunen Thoren M."/>
            <person name="Johannesson H."/>
        </authorList>
    </citation>
    <scope>NUCLEOTIDE SEQUENCE</scope>
    <source>
        <strain evidence="7">PSN293</strain>
    </source>
</reference>
<protein>
    <submittedName>
        <fullName evidence="7">Proteasome stabiliser-domain-containing protein</fullName>
    </submittedName>
</protein>
<keyword evidence="3" id="KW-0677">Repeat</keyword>
<dbReference type="GO" id="GO:0000502">
    <property type="term" value="C:proteasome complex"/>
    <property type="evidence" value="ECO:0007669"/>
    <property type="project" value="UniProtKB-KW"/>
</dbReference>